<evidence type="ECO:0000256" key="6">
    <source>
        <dbReference type="ARBA" id="ARBA00022643"/>
    </source>
</evidence>
<evidence type="ECO:0000256" key="4">
    <source>
        <dbReference type="ARBA" id="ARBA00022605"/>
    </source>
</evidence>
<name>A0A1F5UX19_FRAXR</name>
<evidence type="ECO:0000256" key="7">
    <source>
        <dbReference type="ARBA" id="ARBA00022827"/>
    </source>
</evidence>
<evidence type="ECO:0000313" key="14">
    <source>
        <dbReference type="Proteomes" id="UP000179157"/>
    </source>
</evidence>
<keyword evidence="6" id="KW-0288">FMN</keyword>
<dbReference type="STRING" id="1817864.A2Z21_01645"/>
<sequence length="335" mass="36840">MRYLTAGESHGRALVGILEGLPAGLSINLDDINKQLQRRQQGYGRGGRMLIEKDQAEILSGIRFGKTLGSPIALVIWNRDWENWKAKMDPWQEPLDYKPVTVPRPGHADLAGAIKYQQRDIRNVLERASARETAMRVAVGALARQLLEHFHITIASHVTQIHDAKSCVDHLAYKQLNELNEKADSSPVRCLDSKAEKEMIARIQQAMHDKNTVGGAFAVIARGVPPGLGSHVHWDRKLDGRIAQALMSIQAIKAVGVGLGFEVASIWGSEAHDPIYYELERGFYRKTSGAGGIEGGMSTGTLILIRVAMKPLSTLSRPLDSVDIVTKEPLAAHIE</sequence>
<dbReference type="InterPro" id="IPR035904">
    <property type="entry name" value="Chorismate_synth_AroC_sf"/>
</dbReference>
<dbReference type="NCBIfam" id="NF003793">
    <property type="entry name" value="PRK05382.1"/>
    <property type="match status" value="1"/>
</dbReference>
<evidence type="ECO:0000313" key="13">
    <source>
        <dbReference type="EMBL" id="OGF55680.1"/>
    </source>
</evidence>
<dbReference type="AlphaFoldDB" id="A0A1F5UX19"/>
<evidence type="ECO:0000256" key="12">
    <source>
        <dbReference type="RuleBase" id="RU000605"/>
    </source>
</evidence>
<reference evidence="13 14" key="1">
    <citation type="journal article" date="2016" name="Nat. Commun.">
        <title>Thousands of microbial genomes shed light on interconnected biogeochemical processes in an aquifer system.</title>
        <authorList>
            <person name="Anantharaman K."/>
            <person name="Brown C.T."/>
            <person name="Hug L.A."/>
            <person name="Sharon I."/>
            <person name="Castelle C.J."/>
            <person name="Probst A.J."/>
            <person name="Thomas B.C."/>
            <person name="Singh A."/>
            <person name="Wilkins M.J."/>
            <person name="Karaoz U."/>
            <person name="Brodie E.L."/>
            <person name="Williams K.H."/>
            <person name="Hubbard S.S."/>
            <person name="Banfield J.F."/>
        </authorList>
    </citation>
    <scope>NUCLEOTIDE SEQUENCE [LARGE SCALE GENOMIC DNA]</scope>
    <source>
        <strain evidence="14">RBG_16_55_9</strain>
    </source>
</reference>
<dbReference type="GO" id="GO:0004107">
    <property type="term" value="F:chorismate synthase activity"/>
    <property type="evidence" value="ECO:0007669"/>
    <property type="project" value="UniProtKB-UniRule"/>
</dbReference>
<dbReference type="InterPro" id="IPR020541">
    <property type="entry name" value="Chorismate_synthase_CS"/>
</dbReference>
<dbReference type="InterPro" id="IPR000453">
    <property type="entry name" value="Chorismate_synth"/>
</dbReference>
<comment type="cofactor">
    <cofactor evidence="12">
        <name>FMNH2</name>
        <dbReference type="ChEBI" id="CHEBI:57618"/>
    </cofactor>
    <text evidence="12">Reduced FMN (FMNH(2)).</text>
</comment>
<accession>A0A1F5UX19</accession>
<evidence type="ECO:0000256" key="9">
    <source>
        <dbReference type="ARBA" id="ARBA00023141"/>
    </source>
</evidence>
<evidence type="ECO:0000256" key="1">
    <source>
        <dbReference type="ARBA" id="ARBA00005044"/>
    </source>
</evidence>
<dbReference type="EMBL" id="MFGX01000051">
    <property type="protein sequence ID" value="OGF55680.1"/>
    <property type="molecule type" value="Genomic_DNA"/>
</dbReference>
<keyword evidence="9 12" id="KW-0057">Aromatic amino acid biosynthesis</keyword>
<dbReference type="CDD" id="cd07304">
    <property type="entry name" value="Chorismate_synthase"/>
    <property type="match status" value="1"/>
</dbReference>
<keyword evidence="7" id="KW-0274">FAD</keyword>
<keyword evidence="8" id="KW-0521">NADP</keyword>
<dbReference type="FunFam" id="3.60.150.10:FF:000002">
    <property type="entry name" value="Chorismate synthase"/>
    <property type="match status" value="1"/>
</dbReference>
<keyword evidence="4 12" id="KW-0028">Amino-acid biosynthesis</keyword>
<comment type="similarity">
    <text evidence="2 12">Belongs to the chorismate synthase family.</text>
</comment>
<dbReference type="PANTHER" id="PTHR21085:SF0">
    <property type="entry name" value="CHORISMATE SYNTHASE"/>
    <property type="match status" value="1"/>
</dbReference>
<dbReference type="PANTHER" id="PTHR21085">
    <property type="entry name" value="CHORISMATE SYNTHASE"/>
    <property type="match status" value="1"/>
</dbReference>
<dbReference type="PIRSF" id="PIRSF001456">
    <property type="entry name" value="Chorismate_synth"/>
    <property type="match status" value="1"/>
</dbReference>
<dbReference type="EC" id="4.2.3.5" evidence="3 11"/>
<evidence type="ECO:0000256" key="10">
    <source>
        <dbReference type="ARBA" id="ARBA00023239"/>
    </source>
</evidence>
<feature type="non-terminal residue" evidence="13">
    <location>
        <position position="335"/>
    </location>
</feature>
<evidence type="ECO:0000256" key="11">
    <source>
        <dbReference type="NCBIfam" id="TIGR00033"/>
    </source>
</evidence>
<comment type="pathway">
    <text evidence="1 12">Metabolic intermediate biosynthesis; chorismate biosynthesis; chorismate from D-erythrose 4-phosphate and phosphoenolpyruvate: step 7/7.</text>
</comment>
<keyword evidence="10 12" id="KW-0456">Lyase</keyword>
<dbReference type="GO" id="GO:0005829">
    <property type="term" value="C:cytosol"/>
    <property type="evidence" value="ECO:0007669"/>
    <property type="project" value="TreeGrafter"/>
</dbReference>
<comment type="caution">
    <text evidence="13">The sequence shown here is derived from an EMBL/GenBank/DDBJ whole genome shotgun (WGS) entry which is preliminary data.</text>
</comment>
<proteinExistence type="inferred from homology"/>
<evidence type="ECO:0000256" key="8">
    <source>
        <dbReference type="ARBA" id="ARBA00022857"/>
    </source>
</evidence>
<dbReference type="Proteomes" id="UP000179157">
    <property type="component" value="Unassembled WGS sequence"/>
</dbReference>
<evidence type="ECO:0000256" key="2">
    <source>
        <dbReference type="ARBA" id="ARBA00008014"/>
    </source>
</evidence>
<organism evidence="13 14">
    <name type="scientific">Fraserbacteria sp. (strain RBG_16_55_9)</name>
    <dbReference type="NCBI Taxonomy" id="1817864"/>
    <lineage>
        <taxon>Bacteria</taxon>
        <taxon>Candidatus Fraseribacteriota</taxon>
    </lineage>
</organism>
<dbReference type="Pfam" id="PF01264">
    <property type="entry name" value="Chorismate_synt"/>
    <property type="match status" value="1"/>
</dbReference>
<dbReference type="GO" id="GO:0009423">
    <property type="term" value="P:chorismate biosynthetic process"/>
    <property type="evidence" value="ECO:0007669"/>
    <property type="project" value="UniProtKB-UniRule"/>
</dbReference>
<dbReference type="Gene3D" id="3.60.150.10">
    <property type="entry name" value="Chorismate synthase AroC"/>
    <property type="match status" value="1"/>
</dbReference>
<dbReference type="GO" id="GO:0008652">
    <property type="term" value="P:amino acid biosynthetic process"/>
    <property type="evidence" value="ECO:0007669"/>
    <property type="project" value="UniProtKB-KW"/>
</dbReference>
<comment type="catalytic activity">
    <reaction evidence="12">
        <text>5-O-(1-carboxyvinyl)-3-phosphoshikimate = chorismate + phosphate</text>
        <dbReference type="Rhea" id="RHEA:21020"/>
        <dbReference type="ChEBI" id="CHEBI:29748"/>
        <dbReference type="ChEBI" id="CHEBI:43474"/>
        <dbReference type="ChEBI" id="CHEBI:57701"/>
        <dbReference type="EC" id="4.2.3.5"/>
    </reaction>
</comment>
<dbReference type="PROSITE" id="PS00787">
    <property type="entry name" value="CHORISMATE_SYNTHASE_1"/>
    <property type="match status" value="1"/>
</dbReference>
<dbReference type="GO" id="GO:0009073">
    <property type="term" value="P:aromatic amino acid family biosynthetic process"/>
    <property type="evidence" value="ECO:0007669"/>
    <property type="project" value="UniProtKB-KW"/>
</dbReference>
<dbReference type="UniPathway" id="UPA00053">
    <property type="reaction ID" value="UER00090"/>
</dbReference>
<evidence type="ECO:0000256" key="3">
    <source>
        <dbReference type="ARBA" id="ARBA00013036"/>
    </source>
</evidence>
<dbReference type="PROSITE" id="PS00788">
    <property type="entry name" value="CHORISMATE_SYNTHASE_2"/>
    <property type="match status" value="1"/>
</dbReference>
<protein>
    <recommendedName>
        <fullName evidence="3 11">Chorismate synthase</fullName>
        <ecNumber evidence="3 11">4.2.3.5</ecNumber>
    </recommendedName>
</protein>
<evidence type="ECO:0000256" key="5">
    <source>
        <dbReference type="ARBA" id="ARBA00022630"/>
    </source>
</evidence>
<gene>
    <name evidence="13" type="ORF">A2Z21_01645</name>
</gene>
<dbReference type="SUPFAM" id="SSF103263">
    <property type="entry name" value="Chorismate synthase, AroC"/>
    <property type="match status" value="1"/>
</dbReference>
<dbReference type="NCBIfam" id="TIGR00033">
    <property type="entry name" value="aroC"/>
    <property type="match status" value="1"/>
</dbReference>
<dbReference type="GO" id="GO:0010181">
    <property type="term" value="F:FMN binding"/>
    <property type="evidence" value="ECO:0007669"/>
    <property type="project" value="TreeGrafter"/>
</dbReference>
<keyword evidence="5" id="KW-0285">Flavoprotein</keyword>